<name>A0A0F5ZQJ2_STEMA</name>
<dbReference type="EMBL" id="JZRZ01000018">
    <property type="protein sequence ID" value="KKD57240.1"/>
    <property type="molecule type" value="Genomic_DNA"/>
</dbReference>
<proteinExistence type="predicted"/>
<reference evidence="2 3" key="1">
    <citation type="submission" date="2015-03" db="EMBL/GenBank/DDBJ databases">
        <title>Draft genome of Stenotrophomonas maltophila isolated from urine specimen.</title>
        <authorList>
            <person name="Murugan N."/>
            <person name="Malathi J."/>
            <person name="Umashankar V."/>
            <person name="Madhavan H."/>
        </authorList>
    </citation>
    <scope>NUCLEOTIDE SEQUENCE [LARGE SCALE GENOMIC DNA]</scope>
    <source>
        <strain evidence="2 3">JMNMN1</strain>
    </source>
</reference>
<gene>
    <name evidence="1" type="ORF">REH87_000093</name>
    <name evidence="2" type="ORF">VM57_10170</name>
</gene>
<dbReference type="GeneID" id="93833472"/>
<dbReference type="RefSeq" id="WP_005413314.1">
    <property type="nucleotide sequence ID" value="NZ_AP021908.1"/>
</dbReference>
<dbReference type="Proteomes" id="UP000243478">
    <property type="component" value="Unassembled WGS sequence"/>
</dbReference>
<dbReference type="PATRIC" id="fig|40324.61.peg.2402"/>
<sequence length="97" mass="10626">MNLQPAPLSPYRMLADSCQFELLDVDALQDPASGRLLHLYSLVARCLSCETIFKAEEGQGLVSHTAARVVRCPTGCGQQAFKPALLRTWRPQVVAQA</sequence>
<dbReference type="AlphaFoldDB" id="A0A0F5ZQJ2"/>
<dbReference type="EMBL" id="ABLTIR010000001">
    <property type="protein sequence ID" value="EKZ1925143.1"/>
    <property type="molecule type" value="Genomic_DNA"/>
</dbReference>
<evidence type="ECO:0000313" key="3">
    <source>
        <dbReference type="Proteomes" id="UP000243478"/>
    </source>
</evidence>
<organism evidence="2 3">
    <name type="scientific">Stenotrophomonas maltophilia</name>
    <name type="common">Pseudomonas maltophilia</name>
    <name type="synonym">Xanthomonas maltophilia</name>
    <dbReference type="NCBI Taxonomy" id="40324"/>
    <lineage>
        <taxon>Bacteria</taxon>
        <taxon>Pseudomonadati</taxon>
        <taxon>Pseudomonadota</taxon>
        <taxon>Gammaproteobacteria</taxon>
        <taxon>Lysobacterales</taxon>
        <taxon>Lysobacteraceae</taxon>
        <taxon>Stenotrophomonas</taxon>
        <taxon>Stenotrophomonas maltophilia group</taxon>
    </lineage>
</organism>
<dbReference type="Proteomes" id="UP001225498">
    <property type="component" value="Unassembled WGS sequence"/>
</dbReference>
<accession>A0A0F5ZQJ2</accession>
<evidence type="ECO:0000313" key="1">
    <source>
        <dbReference type="EMBL" id="EKZ1925143.1"/>
    </source>
</evidence>
<dbReference type="OrthoDB" id="6039120at2"/>
<reference evidence="1" key="2">
    <citation type="submission" date="2023-08" db="EMBL/GenBank/DDBJ databases">
        <authorList>
            <consortium name="Clinical and Environmental Microbiology Branch: Whole genome sequencing antimicrobial resistance pathogens in the healthcare setting"/>
        </authorList>
    </citation>
    <scope>NUCLEOTIDE SEQUENCE</scope>
    <source>
        <strain evidence="1">2023CJ-00293</strain>
    </source>
</reference>
<comment type="caution">
    <text evidence="2">The sequence shown here is derived from an EMBL/GenBank/DDBJ whole genome shotgun (WGS) entry which is preliminary data.</text>
</comment>
<protein>
    <submittedName>
        <fullName evidence="2">Uncharacterized protein</fullName>
    </submittedName>
</protein>
<evidence type="ECO:0000313" key="2">
    <source>
        <dbReference type="EMBL" id="KKD57240.1"/>
    </source>
</evidence>